<evidence type="ECO:0000313" key="2">
    <source>
        <dbReference type="Proteomes" id="UP000243236"/>
    </source>
</evidence>
<dbReference type="SMART" id="SM01425">
    <property type="entry name" value="EsV_1_7"/>
    <property type="match status" value="5"/>
</dbReference>
<sequence length="353" mass="40078">MSRFCSYQGCNKRSNYGIPGKQSTRCKTHAENGMEDVKHKKCEHIGCTKRPYFGIPGGKPMRCKIHADDNMKNISSKRCEHMGCNKFPAYGISVGRPLRCKMHAGDMENVIHKRCEHPGCTKQPVYGIPGDRPTKCQTHATDGMRNIVSKQCNHLGCTKQPVYGIPGDRPTRCKTHADDDMEDIMNRRCPGYGGVECPVICRLMDGKDYCLSCDPDQNRHAIKKKDEYAFFKFLNKHNILVTAQQYRVDYKCVKTSKSHAFIDGVIVTPTVVILLEVDENGHQHYDKECDKARTQWVSEEILLAYPKHELAWVRVNPTSESKKVRSARFLEVVVSIQELLKTPHSTIVTIGFD</sequence>
<protein>
    <submittedName>
        <fullName evidence="1">Uncharacterized protein</fullName>
    </submittedName>
</protein>
<reference evidence="1 2" key="1">
    <citation type="submission" date="2012-10" db="EMBL/GenBank/DDBJ databases">
        <title>Towards defining the chloroviruses: a genomic journey through a genus of large DNA viruses.</title>
        <authorList>
            <person name="Jeanniard A."/>
            <person name="Dunigan D.D."/>
            <person name="Gurnon J.R."/>
            <person name="Agarkova I."/>
            <person name="Kang M."/>
            <person name="Vitek J."/>
            <person name="Duncan G."/>
            <person name="McClung O.W."/>
            <person name="Larsen M."/>
            <person name="Claverie J.-M."/>
            <person name="Van Etten J.L."/>
            <person name="Blanc G."/>
        </authorList>
    </citation>
    <scope>NUCLEOTIDE SEQUENCE [LARGE SCALE GENOMIC DNA]</scope>
</reference>
<dbReference type="RefSeq" id="YP_009701986.1">
    <property type="nucleotide sequence ID" value="NC_044937.1"/>
</dbReference>
<dbReference type="Gene3D" id="6.10.140.110">
    <property type="match status" value="2"/>
</dbReference>
<dbReference type="Proteomes" id="UP000243236">
    <property type="component" value="Segment"/>
</dbReference>
<gene>
    <name evidence="1" type="primary">CVA-1_872L</name>
    <name evidence="1" type="ORF">PBCVCVA1_872L</name>
</gene>
<dbReference type="GeneID" id="41900560"/>
<dbReference type="InterPro" id="IPR043822">
    <property type="entry name" value="EsV_1_7_cys"/>
</dbReference>
<proteinExistence type="predicted"/>
<dbReference type="EMBL" id="JX997159">
    <property type="protein sequence ID" value="AGE50650.1"/>
    <property type="molecule type" value="Genomic_DNA"/>
</dbReference>
<organism evidence="1 2">
    <name type="scientific">Paramecium bursaria Chlorella virus CVA-1</name>
    <dbReference type="NCBI Taxonomy" id="42683"/>
    <lineage>
        <taxon>Viruses</taxon>
        <taxon>Varidnaviria</taxon>
        <taxon>Bamfordvirae</taxon>
        <taxon>Nucleocytoviricota</taxon>
        <taxon>Megaviricetes</taxon>
        <taxon>Algavirales</taxon>
        <taxon>Phycodnaviridae</taxon>
        <taxon>Chlorovirus</taxon>
        <taxon>Chlorovirus conductrix</taxon>
        <taxon>Paramecium bursaria Chlorella virus A1</taxon>
    </lineage>
</organism>
<keyword evidence="2" id="KW-1185">Reference proteome</keyword>
<dbReference type="Pfam" id="PF19114">
    <property type="entry name" value="EsV_1_7_cys"/>
    <property type="match status" value="5"/>
</dbReference>
<name>M1HWB2_9PHYC</name>
<accession>M1HWB2</accession>
<evidence type="ECO:0000313" key="1">
    <source>
        <dbReference type="EMBL" id="AGE50650.1"/>
    </source>
</evidence>
<dbReference type="KEGG" id="vg:41900560"/>